<keyword evidence="5" id="KW-0812">Transmembrane</keyword>
<feature type="chain" id="PRO_5004570451" evidence="6">
    <location>
        <begin position="17"/>
        <end position="585"/>
    </location>
</feature>
<evidence type="ECO:0000256" key="6">
    <source>
        <dbReference type="SAM" id="SignalP"/>
    </source>
</evidence>
<accession>T0R5S0</accession>
<dbReference type="eggNOG" id="KOG0192">
    <property type="taxonomic scope" value="Eukaryota"/>
</dbReference>
<dbReference type="Gene3D" id="2.60.20.10">
    <property type="entry name" value="Crystallins"/>
    <property type="match status" value="2"/>
</dbReference>
<dbReference type="PROSITE" id="PS50011">
    <property type="entry name" value="PROTEIN_KINASE_DOM"/>
    <property type="match status" value="1"/>
</dbReference>
<dbReference type="OrthoDB" id="26722at2759"/>
<dbReference type="PANTHER" id="PTHR44329">
    <property type="entry name" value="SERINE/THREONINE-PROTEIN KINASE TNNI3K-RELATED"/>
    <property type="match status" value="1"/>
</dbReference>
<dbReference type="RefSeq" id="XP_008603709.1">
    <property type="nucleotide sequence ID" value="XM_008605487.1"/>
</dbReference>
<dbReference type="InterPro" id="IPR001245">
    <property type="entry name" value="Ser-Thr/Tyr_kinase_cat_dom"/>
</dbReference>
<evidence type="ECO:0000259" key="7">
    <source>
        <dbReference type="PROSITE" id="PS50011"/>
    </source>
</evidence>
<dbReference type="STRING" id="1156394.T0R5S0"/>
<dbReference type="GeneID" id="19940752"/>
<feature type="signal peptide" evidence="6">
    <location>
        <begin position="1"/>
        <end position="16"/>
    </location>
</feature>
<dbReference type="InterPro" id="IPR000719">
    <property type="entry name" value="Prot_kinase_dom"/>
</dbReference>
<dbReference type="GO" id="GO:0004674">
    <property type="term" value="F:protein serine/threonine kinase activity"/>
    <property type="evidence" value="ECO:0007669"/>
    <property type="project" value="UniProtKB-KW"/>
</dbReference>
<evidence type="ECO:0000256" key="3">
    <source>
        <dbReference type="ARBA" id="ARBA00022840"/>
    </source>
</evidence>
<dbReference type="Pfam" id="PF00069">
    <property type="entry name" value="Pkinase"/>
    <property type="match status" value="1"/>
</dbReference>
<dbReference type="InterPro" id="IPR051681">
    <property type="entry name" value="Ser/Thr_Kinases-Pseudokinases"/>
</dbReference>
<feature type="binding site" evidence="4">
    <location>
        <position position="347"/>
    </location>
    <ligand>
        <name>ATP</name>
        <dbReference type="ChEBI" id="CHEBI:30616"/>
    </ligand>
</feature>
<evidence type="ECO:0000256" key="4">
    <source>
        <dbReference type="PROSITE-ProRule" id="PRU10141"/>
    </source>
</evidence>
<reference evidence="8 9" key="1">
    <citation type="submission" date="2012-04" db="EMBL/GenBank/DDBJ databases">
        <title>The Genome Sequence of Saprolegnia declina VS20.</title>
        <authorList>
            <consortium name="The Broad Institute Genome Sequencing Platform"/>
            <person name="Russ C."/>
            <person name="Nusbaum C."/>
            <person name="Tyler B."/>
            <person name="van West P."/>
            <person name="Dieguez-Uribeondo J."/>
            <person name="de Bruijn I."/>
            <person name="Tripathy S."/>
            <person name="Jiang R."/>
            <person name="Young S.K."/>
            <person name="Zeng Q."/>
            <person name="Gargeya S."/>
            <person name="Fitzgerald M."/>
            <person name="Haas B."/>
            <person name="Abouelleil A."/>
            <person name="Alvarado L."/>
            <person name="Arachchi H.M."/>
            <person name="Berlin A."/>
            <person name="Chapman S.B."/>
            <person name="Goldberg J."/>
            <person name="Griggs A."/>
            <person name="Gujja S."/>
            <person name="Hansen M."/>
            <person name="Howarth C."/>
            <person name="Imamovic A."/>
            <person name="Larimer J."/>
            <person name="McCowen C."/>
            <person name="Montmayeur A."/>
            <person name="Murphy C."/>
            <person name="Neiman D."/>
            <person name="Pearson M."/>
            <person name="Priest M."/>
            <person name="Roberts A."/>
            <person name="Saif S."/>
            <person name="Shea T."/>
            <person name="Sisk P."/>
            <person name="Sykes S."/>
            <person name="Wortman J."/>
            <person name="Nusbaum C."/>
            <person name="Birren B."/>
        </authorList>
    </citation>
    <scope>NUCLEOTIDE SEQUENCE [LARGE SCALE GENOMIC DNA]</scope>
    <source>
        <strain evidence="8 9">VS20</strain>
    </source>
</reference>
<dbReference type="Gene3D" id="3.30.200.20">
    <property type="entry name" value="Phosphorylase Kinase, domain 1"/>
    <property type="match status" value="1"/>
</dbReference>
<dbReference type="SUPFAM" id="SSF56112">
    <property type="entry name" value="Protein kinase-like (PK-like)"/>
    <property type="match status" value="1"/>
</dbReference>
<proteinExistence type="predicted"/>
<dbReference type="OMA" id="CAVMELM"/>
<keyword evidence="8" id="KW-0418">Kinase</keyword>
<dbReference type="VEuPathDB" id="FungiDB:SDRG_00025"/>
<feature type="transmembrane region" description="Helical" evidence="5">
    <location>
        <begin position="253"/>
        <end position="273"/>
    </location>
</feature>
<gene>
    <name evidence="8" type="ORF">SDRG_00025</name>
</gene>
<keyword evidence="9" id="KW-1185">Reference proteome</keyword>
<dbReference type="InterPro" id="IPR011009">
    <property type="entry name" value="Kinase-like_dom_sf"/>
</dbReference>
<keyword evidence="8" id="KW-0808">Transferase</keyword>
<keyword evidence="6" id="KW-0732">Signal</keyword>
<dbReference type="PANTHER" id="PTHR44329:SF214">
    <property type="entry name" value="PROTEIN KINASE DOMAIN-CONTAINING PROTEIN"/>
    <property type="match status" value="1"/>
</dbReference>
<dbReference type="PROSITE" id="PS00108">
    <property type="entry name" value="PROTEIN_KINASE_ST"/>
    <property type="match status" value="1"/>
</dbReference>
<dbReference type="PRINTS" id="PR00109">
    <property type="entry name" value="TYRKINASE"/>
</dbReference>
<keyword evidence="5" id="KW-0472">Membrane</keyword>
<organism evidence="8 9">
    <name type="scientific">Saprolegnia diclina (strain VS20)</name>
    <dbReference type="NCBI Taxonomy" id="1156394"/>
    <lineage>
        <taxon>Eukaryota</taxon>
        <taxon>Sar</taxon>
        <taxon>Stramenopiles</taxon>
        <taxon>Oomycota</taxon>
        <taxon>Saprolegniomycetes</taxon>
        <taxon>Saprolegniales</taxon>
        <taxon>Saprolegniaceae</taxon>
        <taxon>Saprolegnia</taxon>
    </lineage>
</organism>
<keyword evidence="1" id="KW-0723">Serine/threonine-protein kinase</keyword>
<keyword evidence="3 4" id="KW-0067">ATP-binding</keyword>
<keyword evidence="2 4" id="KW-0547">Nucleotide-binding</keyword>
<dbReference type="Proteomes" id="UP000030762">
    <property type="component" value="Unassembled WGS sequence"/>
</dbReference>
<sequence length="585" mass="62963">MLCAFVATALAVFASAAPVTVYDRSDLNGYALSLDVAGLTNLTSSWQNDIRSVQVQPGYVFVTYSTELCDLHLTATNALFYMEWMSSTPTLGRIWQAQAESYEVRRTNDYLVVAALYTNVNYKGGVLLLSTGQKTLKSGYSNQISSIMVAPGYTMTASSADGSTTTFTEDSSSLNSIWDKAIVAVSLARTITTTPVVTTLPSVTTAAVTASPRPTSAPQPTSMTVTATSQPAAITAIATLQPVITTTNDNTTVIVGCSAAVVIAILVAVFFVLRSKKNKKKTTSISLVEPFISTNQQRNPNAGLIDLSGLYKVRLDQAMLHLDCVLGYGSFAAVSKGSYNGIPVAVKQLQSSRRSNADIQSFVNEIELMARFNSAHIIKLIGAAWTTPMDLCAVMELMDQGDLKDYLAAHDASVYTWAMKLEALRGIVDGLSYLHSLNIVHRDLKSRNVLLDSVKGVKIVDFGVAKEDVQGTMTMGVGTFRWMAPEVLLESAYSVAADMYSFGMLLSEFDSHHIPYQDLTNPTTGKPLADPAIIGGVLNGSTKPTFSETCPLWVKTLADACLQFRAVDRPTIYDVAATLAKVQVT</sequence>
<dbReference type="PROSITE" id="PS00107">
    <property type="entry name" value="PROTEIN_KINASE_ATP"/>
    <property type="match status" value="1"/>
</dbReference>
<keyword evidence="5" id="KW-1133">Transmembrane helix</keyword>
<dbReference type="AlphaFoldDB" id="T0R5S0"/>
<name>T0R5S0_SAPDV</name>
<dbReference type="Gene3D" id="1.10.510.10">
    <property type="entry name" value="Transferase(Phosphotransferase) domain 1"/>
    <property type="match status" value="1"/>
</dbReference>
<evidence type="ECO:0000256" key="5">
    <source>
        <dbReference type="SAM" id="Phobius"/>
    </source>
</evidence>
<protein>
    <submittedName>
        <fullName evidence="8">TKL protein kinase</fullName>
    </submittedName>
</protein>
<evidence type="ECO:0000313" key="8">
    <source>
        <dbReference type="EMBL" id="EQC42286.1"/>
    </source>
</evidence>
<evidence type="ECO:0000256" key="2">
    <source>
        <dbReference type="ARBA" id="ARBA00022741"/>
    </source>
</evidence>
<dbReference type="EMBL" id="JH767132">
    <property type="protein sequence ID" value="EQC42286.1"/>
    <property type="molecule type" value="Genomic_DNA"/>
</dbReference>
<dbReference type="GO" id="GO:0005524">
    <property type="term" value="F:ATP binding"/>
    <property type="evidence" value="ECO:0007669"/>
    <property type="project" value="UniProtKB-UniRule"/>
</dbReference>
<evidence type="ECO:0000256" key="1">
    <source>
        <dbReference type="ARBA" id="ARBA00022527"/>
    </source>
</evidence>
<dbReference type="InParanoid" id="T0R5S0"/>
<dbReference type="InterPro" id="IPR008271">
    <property type="entry name" value="Ser/Thr_kinase_AS"/>
</dbReference>
<feature type="domain" description="Protein kinase" evidence="7">
    <location>
        <begin position="320"/>
        <end position="582"/>
    </location>
</feature>
<dbReference type="SMART" id="SM00220">
    <property type="entry name" value="S_TKc"/>
    <property type="match status" value="1"/>
</dbReference>
<evidence type="ECO:0000313" key="9">
    <source>
        <dbReference type="Proteomes" id="UP000030762"/>
    </source>
</evidence>
<dbReference type="InterPro" id="IPR017441">
    <property type="entry name" value="Protein_kinase_ATP_BS"/>
</dbReference>